<dbReference type="PROSITE" id="PS50109">
    <property type="entry name" value="HIS_KIN"/>
    <property type="match status" value="1"/>
</dbReference>
<keyword evidence="11" id="KW-0812">Transmembrane</keyword>
<keyword evidence="11" id="KW-1133">Transmembrane helix</keyword>
<keyword evidence="14" id="KW-1185">Reference proteome</keyword>
<dbReference type="RefSeq" id="WP_155702229.1">
    <property type="nucleotide sequence ID" value="NZ_CP034235.1"/>
</dbReference>
<dbReference type="GO" id="GO:0005886">
    <property type="term" value="C:plasma membrane"/>
    <property type="evidence" value="ECO:0007669"/>
    <property type="project" value="UniProtKB-SubCell"/>
</dbReference>
<evidence type="ECO:0000256" key="4">
    <source>
        <dbReference type="ARBA" id="ARBA00022553"/>
    </source>
</evidence>
<name>A0A6B8RP82_9BACL</name>
<dbReference type="OrthoDB" id="9813151at2"/>
<dbReference type="GO" id="GO:0004721">
    <property type="term" value="F:phosphoprotein phosphatase activity"/>
    <property type="evidence" value="ECO:0007669"/>
    <property type="project" value="TreeGrafter"/>
</dbReference>
<sequence>MRIKSIQASTRLITLLCILLLFGVSSLFFWEITISTSGLQVIGLGFFSLIAYLLINNSKQDKVVLTLKDELNQEKKRARRIMESTQESILIADKMGNIQYSNSNFKSCFKLEDKVVTTLKAFCEDMRIYCTESDSLQESISKYLTNDSSGSLTFQFKFSSANEEDQYFELNATKIEGEIINSIPAYLFVFRDRSEGEKVLQMKNELISIVSHELKTPLSSILGFVEILLYREVSADKRKKYHQTIYNEAIRLSDLINDFLDLQRMEAGQQKYYITPLALDILLAEIVEQWTEKQGCHIQLQLQAKTILVRADENRLRQVLNHLINNALKYSPDNENIQIIVELDQKNVSIHIHDRGIGIPDEAKSKLFTKFYRVDNSDRRQMGGTGLGLAICKEIVEKLGGQLSFTSVLGEGSIFSVELPAYEVVDLHQKMVVVRDNDTIAQFMFNSFTQLNFPFVHLDTPEECILALEHCNPDNRPAMIFLDLNLQGLNSGWGILDKLHEISGFIEVPVIIFRSLETFGDSNEFEIIAQLIKTIDTQAIAGSISYMMNKPHQHTYLFSERDVSIVSSLVLRGMNIKNVIAKPTYLEIELVPKETFSEI</sequence>
<evidence type="ECO:0000256" key="6">
    <source>
        <dbReference type="ARBA" id="ARBA00022741"/>
    </source>
</evidence>
<dbReference type="InterPro" id="IPR036890">
    <property type="entry name" value="HATPase_C_sf"/>
</dbReference>
<dbReference type="SUPFAM" id="SSF47384">
    <property type="entry name" value="Homodimeric domain of signal transducing histidine kinase"/>
    <property type="match status" value="1"/>
</dbReference>
<protein>
    <recommendedName>
        <fullName evidence="3">histidine kinase</fullName>
        <ecNumber evidence="3">2.7.13.3</ecNumber>
    </recommendedName>
</protein>
<dbReference type="FunFam" id="3.30.565.10:FF:000006">
    <property type="entry name" value="Sensor histidine kinase WalK"/>
    <property type="match status" value="1"/>
</dbReference>
<keyword evidence="9" id="KW-0902">Two-component regulatory system</keyword>
<proteinExistence type="predicted"/>
<dbReference type="Gene3D" id="1.10.287.130">
    <property type="match status" value="1"/>
</dbReference>
<evidence type="ECO:0000256" key="7">
    <source>
        <dbReference type="ARBA" id="ARBA00022777"/>
    </source>
</evidence>
<dbReference type="InterPro" id="IPR003661">
    <property type="entry name" value="HisK_dim/P_dom"/>
</dbReference>
<keyword evidence="8" id="KW-0067">ATP-binding</keyword>
<organism evidence="13 14">
    <name type="scientific">Paenibacillus psychroresistens</name>
    <dbReference type="NCBI Taxonomy" id="1778678"/>
    <lineage>
        <taxon>Bacteria</taxon>
        <taxon>Bacillati</taxon>
        <taxon>Bacillota</taxon>
        <taxon>Bacilli</taxon>
        <taxon>Bacillales</taxon>
        <taxon>Paenibacillaceae</taxon>
        <taxon>Paenibacillus</taxon>
    </lineage>
</organism>
<dbReference type="SMART" id="SM00388">
    <property type="entry name" value="HisKA"/>
    <property type="match status" value="1"/>
</dbReference>
<comment type="subcellular location">
    <subcellularLocation>
        <location evidence="2">Cell membrane</location>
        <topology evidence="2">Multi-pass membrane protein</topology>
    </subcellularLocation>
</comment>
<dbReference type="Proteomes" id="UP000426246">
    <property type="component" value="Chromosome"/>
</dbReference>
<dbReference type="SUPFAM" id="SSF55874">
    <property type="entry name" value="ATPase domain of HSP90 chaperone/DNA topoisomerase II/histidine kinase"/>
    <property type="match status" value="1"/>
</dbReference>
<evidence type="ECO:0000256" key="11">
    <source>
        <dbReference type="SAM" id="Phobius"/>
    </source>
</evidence>
<dbReference type="GO" id="GO:0005524">
    <property type="term" value="F:ATP binding"/>
    <property type="evidence" value="ECO:0007669"/>
    <property type="project" value="UniProtKB-KW"/>
</dbReference>
<evidence type="ECO:0000256" key="5">
    <source>
        <dbReference type="ARBA" id="ARBA00022679"/>
    </source>
</evidence>
<dbReference type="CDD" id="cd00082">
    <property type="entry name" value="HisKA"/>
    <property type="match status" value="1"/>
</dbReference>
<evidence type="ECO:0000256" key="8">
    <source>
        <dbReference type="ARBA" id="ARBA00022840"/>
    </source>
</evidence>
<dbReference type="InterPro" id="IPR005467">
    <property type="entry name" value="His_kinase_dom"/>
</dbReference>
<evidence type="ECO:0000256" key="3">
    <source>
        <dbReference type="ARBA" id="ARBA00012438"/>
    </source>
</evidence>
<dbReference type="Gene3D" id="3.30.565.10">
    <property type="entry name" value="Histidine kinase-like ATPase, C-terminal domain"/>
    <property type="match status" value="1"/>
</dbReference>
<dbReference type="Gene3D" id="3.30.450.20">
    <property type="entry name" value="PAS domain"/>
    <property type="match status" value="1"/>
</dbReference>
<evidence type="ECO:0000259" key="12">
    <source>
        <dbReference type="PROSITE" id="PS50109"/>
    </source>
</evidence>
<dbReference type="FunFam" id="1.10.287.130:FF:000001">
    <property type="entry name" value="Two-component sensor histidine kinase"/>
    <property type="match status" value="1"/>
</dbReference>
<dbReference type="PANTHER" id="PTHR45453">
    <property type="entry name" value="PHOSPHATE REGULON SENSOR PROTEIN PHOR"/>
    <property type="match status" value="1"/>
</dbReference>
<dbReference type="Pfam" id="PF00512">
    <property type="entry name" value="HisKA"/>
    <property type="match status" value="1"/>
</dbReference>
<evidence type="ECO:0000256" key="1">
    <source>
        <dbReference type="ARBA" id="ARBA00000085"/>
    </source>
</evidence>
<dbReference type="InterPro" id="IPR050351">
    <property type="entry name" value="BphY/WalK/GraS-like"/>
</dbReference>
<evidence type="ECO:0000313" key="13">
    <source>
        <dbReference type="EMBL" id="QGQ97128.1"/>
    </source>
</evidence>
<dbReference type="CDD" id="cd00075">
    <property type="entry name" value="HATPase"/>
    <property type="match status" value="1"/>
</dbReference>
<gene>
    <name evidence="13" type="ORF">EHS13_20665</name>
</gene>
<dbReference type="PRINTS" id="PR00344">
    <property type="entry name" value="BCTRLSENSOR"/>
</dbReference>
<accession>A0A6B8RP82</accession>
<dbReference type="GO" id="GO:0016036">
    <property type="term" value="P:cellular response to phosphate starvation"/>
    <property type="evidence" value="ECO:0007669"/>
    <property type="project" value="TreeGrafter"/>
</dbReference>
<reference evidence="14" key="1">
    <citation type="submission" date="2018-11" db="EMBL/GenBank/DDBJ databases">
        <title>Complete genome sequence of Paenibacillus sp. ML311-T8.</title>
        <authorList>
            <person name="Nam Y.-D."/>
            <person name="Kang J."/>
            <person name="Chung W.-H."/>
            <person name="Park Y.S."/>
        </authorList>
    </citation>
    <scope>NUCLEOTIDE SEQUENCE [LARGE SCALE GENOMIC DNA]</scope>
    <source>
        <strain evidence="14">ML311-T8</strain>
    </source>
</reference>
<dbReference type="KEGG" id="ppsc:EHS13_20665"/>
<feature type="transmembrane region" description="Helical" evidence="11">
    <location>
        <begin position="12"/>
        <end position="32"/>
    </location>
</feature>
<keyword evidence="4" id="KW-0597">Phosphoprotein</keyword>
<feature type="domain" description="Histidine kinase" evidence="12">
    <location>
        <begin position="209"/>
        <end position="423"/>
    </location>
</feature>
<evidence type="ECO:0000256" key="2">
    <source>
        <dbReference type="ARBA" id="ARBA00004651"/>
    </source>
</evidence>
<keyword evidence="10 11" id="KW-0472">Membrane</keyword>
<dbReference type="InterPro" id="IPR036097">
    <property type="entry name" value="HisK_dim/P_sf"/>
</dbReference>
<dbReference type="InterPro" id="IPR003594">
    <property type="entry name" value="HATPase_dom"/>
</dbReference>
<keyword evidence="7" id="KW-0418">Kinase</keyword>
<evidence type="ECO:0000256" key="10">
    <source>
        <dbReference type="ARBA" id="ARBA00023136"/>
    </source>
</evidence>
<dbReference type="SMART" id="SM00387">
    <property type="entry name" value="HATPase_c"/>
    <property type="match status" value="1"/>
</dbReference>
<evidence type="ECO:0000256" key="9">
    <source>
        <dbReference type="ARBA" id="ARBA00023012"/>
    </source>
</evidence>
<evidence type="ECO:0000313" key="14">
    <source>
        <dbReference type="Proteomes" id="UP000426246"/>
    </source>
</evidence>
<comment type="catalytic activity">
    <reaction evidence="1">
        <text>ATP + protein L-histidine = ADP + protein N-phospho-L-histidine.</text>
        <dbReference type="EC" id="2.7.13.3"/>
    </reaction>
</comment>
<dbReference type="AlphaFoldDB" id="A0A6B8RP82"/>
<dbReference type="Pfam" id="PF02518">
    <property type="entry name" value="HATPase_c"/>
    <property type="match status" value="1"/>
</dbReference>
<dbReference type="SUPFAM" id="SSF52172">
    <property type="entry name" value="CheY-like"/>
    <property type="match status" value="1"/>
</dbReference>
<dbReference type="InterPro" id="IPR011006">
    <property type="entry name" value="CheY-like_superfamily"/>
</dbReference>
<dbReference type="GO" id="GO:0000155">
    <property type="term" value="F:phosphorelay sensor kinase activity"/>
    <property type="evidence" value="ECO:0007669"/>
    <property type="project" value="InterPro"/>
</dbReference>
<dbReference type="InterPro" id="IPR004358">
    <property type="entry name" value="Sig_transdc_His_kin-like_C"/>
</dbReference>
<dbReference type="EMBL" id="CP034235">
    <property type="protein sequence ID" value="QGQ97128.1"/>
    <property type="molecule type" value="Genomic_DNA"/>
</dbReference>
<dbReference type="PANTHER" id="PTHR45453:SF1">
    <property type="entry name" value="PHOSPHATE REGULON SENSOR PROTEIN PHOR"/>
    <property type="match status" value="1"/>
</dbReference>
<dbReference type="Gene3D" id="3.40.50.2300">
    <property type="match status" value="1"/>
</dbReference>
<keyword evidence="6" id="KW-0547">Nucleotide-binding</keyword>
<keyword evidence="5" id="KW-0808">Transferase</keyword>
<dbReference type="EC" id="2.7.13.3" evidence="3"/>